<evidence type="ECO:0000259" key="3">
    <source>
        <dbReference type="PROSITE" id="PS50103"/>
    </source>
</evidence>
<dbReference type="EMBL" id="CAMXCT030004724">
    <property type="protein sequence ID" value="CAL4797436.1"/>
    <property type="molecule type" value="Genomic_DNA"/>
</dbReference>
<dbReference type="OrthoDB" id="407588at2759"/>
<keyword evidence="1" id="KW-0863">Zinc-finger</keyword>
<keyword evidence="1" id="KW-0862">Zinc</keyword>
<proteinExistence type="predicted"/>
<accession>A0A9P1GH77</accession>
<reference evidence="5" key="2">
    <citation type="submission" date="2024-04" db="EMBL/GenBank/DDBJ databases">
        <authorList>
            <person name="Chen Y."/>
            <person name="Shah S."/>
            <person name="Dougan E. K."/>
            <person name="Thang M."/>
            <person name="Chan C."/>
        </authorList>
    </citation>
    <scope>NUCLEOTIDE SEQUENCE [LARGE SCALE GENOMIC DNA]</scope>
</reference>
<dbReference type="GO" id="GO:0008270">
    <property type="term" value="F:zinc ion binding"/>
    <property type="evidence" value="ECO:0007669"/>
    <property type="project" value="UniProtKB-KW"/>
</dbReference>
<feature type="transmembrane region" description="Helical" evidence="2">
    <location>
        <begin position="242"/>
        <end position="263"/>
    </location>
</feature>
<keyword evidence="6" id="KW-1185">Reference proteome</keyword>
<feature type="transmembrane region" description="Helical" evidence="2">
    <location>
        <begin position="325"/>
        <end position="344"/>
    </location>
</feature>
<keyword evidence="2" id="KW-0812">Transmembrane</keyword>
<evidence type="ECO:0000256" key="1">
    <source>
        <dbReference type="PROSITE-ProRule" id="PRU00723"/>
    </source>
</evidence>
<dbReference type="AlphaFoldDB" id="A0A9P1GH77"/>
<protein>
    <recommendedName>
        <fullName evidence="3">C3H1-type domain-containing protein</fullName>
    </recommendedName>
</protein>
<feature type="zinc finger region" description="C3H1-type" evidence="1">
    <location>
        <begin position="134"/>
        <end position="163"/>
    </location>
</feature>
<dbReference type="EMBL" id="CAMXCT010004724">
    <property type="protein sequence ID" value="CAI4010124.1"/>
    <property type="molecule type" value="Genomic_DNA"/>
</dbReference>
<evidence type="ECO:0000313" key="4">
    <source>
        <dbReference type="EMBL" id="CAI4010124.1"/>
    </source>
</evidence>
<feature type="transmembrane region" description="Helical" evidence="2">
    <location>
        <begin position="218"/>
        <end position="236"/>
    </location>
</feature>
<evidence type="ECO:0000313" key="5">
    <source>
        <dbReference type="EMBL" id="CAL1163499.1"/>
    </source>
</evidence>
<dbReference type="Proteomes" id="UP001152797">
    <property type="component" value="Unassembled WGS sequence"/>
</dbReference>
<dbReference type="EMBL" id="CAMXCT020004724">
    <property type="protein sequence ID" value="CAL1163499.1"/>
    <property type="molecule type" value="Genomic_DNA"/>
</dbReference>
<name>A0A9P1GH77_9DINO</name>
<feature type="domain" description="C3H1-type" evidence="3">
    <location>
        <begin position="134"/>
        <end position="163"/>
    </location>
</feature>
<comment type="caution">
    <text evidence="4">The sequence shown here is derived from an EMBL/GenBank/DDBJ whole genome shotgun (WGS) entry which is preliminary data.</text>
</comment>
<evidence type="ECO:0000256" key="2">
    <source>
        <dbReference type="SAM" id="Phobius"/>
    </source>
</evidence>
<reference evidence="4" key="1">
    <citation type="submission" date="2022-10" db="EMBL/GenBank/DDBJ databases">
        <authorList>
            <person name="Chen Y."/>
            <person name="Dougan E. K."/>
            <person name="Chan C."/>
            <person name="Rhodes N."/>
            <person name="Thang M."/>
        </authorList>
    </citation>
    <scope>NUCLEOTIDE SEQUENCE</scope>
</reference>
<sequence length="393" mass="45135">MSAEWRQKEFQKPWNPKMSAEWRQKELWKPNIPKRCSKESLAAQCSPLPPVAGTIRLALSQAGEIDADFANFVEEKPEDTHTGLLWCPKCPWNESFHASDRWEWKQGHGKPYQVWIQKMVSKDKCIKGAMGMFDHKKVVCSHHLEGKCVKAAADKCKFEHPSKQKVVKALAELIRRGRQGEDLPSSAASEMGYGGYEDLTELDCVKFQVAGIPTHWKAFYIFFVLLPKFALWLAVAKSGVHYLMETAGIVDLIVNSMALTFVLEVDEMVFHRFTTALTKHIMNNIEDLPNFDTTREETETDQQALERFKAEELGNARWAKLRLCLPWRFLIVLLLEALFVFHYYHVNCVKLEDGSWVSKELRLPKDLAYRPVELMFGLLSTDGDPVWSMPPSE</sequence>
<gene>
    <name evidence="4" type="ORF">C1SCF055_LOCUS35424</name>
</gene>
<keyword evidence="1" id="KW-0479">Metal-binding</keyword>
<keyword evidence="2" id="KW-1133">Transmembrane helix</keyword>
<keyword evidence="2" id="KW-0472">Membrane</keyword>
<dbReference type="InterPro" id="IPR000571">
    <property type="entry name" value="Znf_CCCH"/>
</dbReference>
<organism evidence="4">
    <name type="scientific">Cladocopium goreaui</name>
    <dbReference type="NCBI Taxonomy" id="2562237"/>
    <lineage>
        <taxon>Eukaryota</taxon>
        <taxon>Sar</taxon>
        <taxon>Alveolata</taxon>
        <taxon>Dinophyceae</taxon>
        <taxon>Suessiales</taxon>
        <taxon>Symbiodiniaceae</taxon>
        <taxon>Cladocopium</taxon>
    </lineage>
</organism>
<evidence type="ECO:0000313" key="6">
    <source>
        <dbReference type="Proteomes" id="UP001152797"/>
    </source>
</evidence>
<dbReference type="PROSITE" id="PS50103">
    <property type="entry name" value="ZF_C3H1"/>
    <property type="match status" value="1"/>
</dbReference>